<evidence type="ECO:0000313" key="1">
    <source>
        <dbReference type="EMBL" id="GAK30816.1"/>
    </source>
</evidence>
<gene>
    <name evidence="1" type="ORF">WOSG25_050880</name>
</gene>
<organism evidence="1 2">
    <name type="scientific">Weissella oryzae (strain DSM 25784 / JCM 18191 / LMG 30913 / SG25)</name>
    <dbReference type="NCBI Taxonomy" id="1329250"/>
    <lineage>
        <taxon>Bacteria</taxon>
        <taxon>Bacillati</taxon>
        <taxon>Bacillota</taxon>
        <taxon>Bacilli</taxon>
        <taxon>Lactobacillales</taxon>
        <taxon>Lactobacillaceae</taxon>
        <taxon>Weissella</taxon>
    </lineage>
</organism>
<sequence>MHDINQELNDDKVFKGDIPFQFNNNLELIAITQARVRWVLTYKDNHES</sequence>
<keyword evidence="2" id="KW-1185">Reference proteome</keyword>
<dbReference type="EMBL" id="DF820488">
    <property type="protein sequence ID" value="GAK30816.1"/>
    <property type="molecule type" value="Genomic_DNA"/>
</dbReference>
<reference evidence="2" key="1">
    <citation type="journal article" date="2014" name="Genome Announc.">
        <title>Draft genome sequence of Weissella oryzae SG25T, isolated from fermented rice grains.</title>
        <authorList>
            <person name="Tanizawa Y."/>
            <person name="Fujisawa T."/>
            <person name="Mochizuki T."/>
            <person name="Kaminuma E."/>
            <person name="Suzuki Y."/>
            <person name="Nakamura Y."/>
            <person name="Tohno M."/>
        </authorList>
    </citation>
    <scope>NUCLEOTIDE SEQUENCE [LARGE SCALE GENOMIC DNA]</scope>
    <source>
        <strain evidence="2">DSM 25784 / JCM 18191 / LMG 30913 / SG25</strain>
    </source>
</reference>
<dbReference type="AlphaFoldDB" id="A0A069D0I7"/>
<proteinExistence type="predicted"/>
<accession>A0A069D0I7</accession>
<protein>
    <submittedName>
        <fullName evidence="1">Uncharacterized protein</fullName>
    </submittedName>
</protein>
<evidence type="ECO:0000313" key="2">
    <source>
        <dbReference type="Proteomes" id="UP000030643"/>
    </source>
</evidence>
<name>A0A069D0I7_WEIOS</name>
<dbReference type="Proteomes" id="UP000030643">
    <property type="component" value="Unassembled WGS sequence"/>
</dbReference>